<feature type="compositionally biased region" description="Acidic residues" evidence="1">
    <location>
        <begin position="637"/>
        <end position="653"/>
    </location>
</feature>
<gene>
    <name evidence="2" type="ORF">PRZ48_000490</name>
</gene>
<feature type="compositionally biased region" description="Acidic residues" evidence="1">
    <location>
        <begin position="663"/>
        <end position="683"/>
    </location>
</feature>
<evidence type="ECO:0000256" key="1">
    <source>
        <dbReference type="SAM" id="MobiDB-lite"/>
    </source>
</evidence>
<name>A0ABR0EYM5_ZASCE</name>
<accession>A0ABR0EYM5</accession>
<dbReference type="EMBL" id="JAXOVC010000001">
    <property type="protein sequence ID" value="KAK4506757.1"/>
    <property type="molecule type" value="Genomic_DNA"/>
</dbReference>
<keyword evidence="3" id="KW-1185">Reference proteome</keyword>
<protein>
    <submittedName>
        <fullName evidence="2">Uncharacterized protein</fullName>
    </submittedName>
</protein>
<feature type="compositionally biased region" description="Acidic residues" evidence="1">
    <location>
        <begin position="697"/>
        <end position="708"/>
    </location>
</feature>
<proteinExistence type="predicted"/>
<sequence>MGRSSYPAPPRIGAAKIKRMTKGDKEELRLRRMHELNLISQLEKDRLRDKIHSDAEIFEKDRQKLLDHEKAVKYLKRESKMLLAYKKFGSTVLSSPQKEKLEDPEWHAPKHLFRVASDISSGKYHSTKGLDSKDVHVPGVSCVKHDGRGLGKGIYHIADSLAEERDIIDKLGHRLMWNNRNSDPFLSWTPSMLFVLVLGTAREAKGEKKIHITSIDTDQADYGKIVRPKYKVERADDQSIALDLNNGTVTRDGPTKFYFAERLLRITNARCWNKWKPGQVVKLTNNWYTGEWLSHGIVLSERNSYRANLLDLLDDELYDYHDQLVTEENEDMRSLYHRCVRARSIAFSIHDEAQLLTTEELQKANRHAARFMVSGQGKKKEDELSKLVPPLHIFLSLLGLKKRVRKDHLFMQWIRDHYTAADIASCGYEKTTKIANNLPEVMETVHLARDACIALEIPEIPAIPVWLADPDFDFNGQWVHEFPKEVEIQGSRAGKPKLGKMPNFDKDGMALSVVVDKDGWVVEREWKSDYLKEMAVQVGDGDGDEDMEADDEVNGVGVEMEVEKTPSEEQAGSADVDIEDGAMEEDSAETLEGQGGLMDIATQNSTEGEGEEPGTVVDVDVEAVELISGEQKGSTDGDGDEEMAEAAEEDLSTDDTQALDVPRDEDEWSVSAEEEDVSGDEADLMTASSQKQKPVEAEMETEEEMALV</sequence>
<reference evidence="2 3" key="1">
    <citation type="journal article" date="2023" name="G3 (Bethesda)">
        <title>A chromosome-level genome assembly of Zasmidium syzygii isolated from banana leaves.</title>
        <authorList>
            <person name="van Westerhoven A.C."/>
            <person name="Mehrabi R."/>
            <person name="Talebi R."/>
            <person name="Steentjes M.B.F."/>
            <person name="Corcolon B."/>
            <person name="Chong P.A."/>
            <person name="Kema G.H.J."/>
            <person name="Seidl M.F."/>
        </authorList>
    </citation>
    <scope>NUCLEOTIDE SEQUENCE [LARGE SCALE GENOMIC DNA]</scope>
    <source>
        <strain evidence="2 3">P124</strain>
    </source>
</reference>
<comment type="caution">
    <text evidence="2">The sequence shown here is derived from an EMBL/GenBank/DDBJ whole genome shotgun (WGS) entry which is preliminary data.</text>
</comment>
<dbReference type="Proteomes" id="UP001305779">
    <property type="component" value="Unassembled WGS sequence"/>
</dbReference>
<organism evidence="2 3">
    <name type="scientific">Zasmidium cellare</name>
    <name type="common">Wine cellar mold</name>
    <name type="synonym">Racodium cellare</name>
    <dbReference type="NCBI Taxonomy" id="395010"/>
    <lineage>
        <taxon>Eukaryota</taxon>
        <taxon>Fungi</taxon>
        <taxon>Dikarya</taxon>
        <taxon>Ascomycota</taxon>
        <taxon>Pezizomycotina</taxon>
        <taxon>Dothideomycetes</taxon>
        <taxon>Dothideomycetidae</taxon>
        <taxon>Mycosphaerellales</taxon>
        <taxon>Mycosphaerellaceae</taxon>
        <taxon>Zasmidium</taxon>
    </lineage>
</organism>
<evidence type="ECO:0000313" key="3">
    <source>
        <dbReference type="Proteomes" id="UP001305779"/>
    </source>
</evidence>
<feature type="compositionally biased region" description="Acidic residues" evidence="1">
    <location>
        <begin position="576"/>
        <end position="589"/>
    </location>
</feature>
<feature type="region of interest" description="Disordered" evidence="1">
    <location>
        <begin position="561"/>
        <end position="708"/>
    </location>
</feature>
<evidence type="ECO:0000313" key="2">
    <source>
        <dbReference type="EMBL" id="KAK4506757.1"/>
    </source>
</evidence>